<dbReference type="GO" id="GO:0030246">
    <property type="term" value="F:carbohydrate binding"/>
    <property type="evidence" value="ECO:0007669"/>
    <property type="project" value="TreeGrafter"/>
</dbReference>
<dbReference type="Pfam" id="PF13407">
    <property type="entry name" value="Peripla_BP_4"/>
    <property type="match status" value="1"/>
</dbReference>
<dbReference type="PANTHER" id="PTHR30036">
    <property type="entry name" value="D-XYLOSE-BINDING PERIPLASMIC PROTEIN"/>
    <property type="match status" value="1"/>
</dbReference>
<dbReference type="EMBL" id="JAPDPJ010000005">
    <property type="protein sequence ID" value="MCW3785691.1"/>
    <property type="molecule type" value="Genomic_DNA"/>
</dbReference>
<comment type="subcellular location">
    <subcellularLocation>
        <location evidence="1">Cell envelope</location>
    </subcellularLocation>
</comment>
<comment type="similarity">
    <text evidence="2">Belongs to the bacterial solute-binding protein 2 family.</text>
</comment>
<reference evidence="5" key="1">
    <citation type="submission" date="2022-10" db="EMBL/GenBank/DDBJ databases">
        <authorList>
            <person name="Yu W.X."/>
        </authorList>
    </citation>
    <scope>NUCLEOTIDE SEQUENCE</scope>
    <source>
        <strain evidence="5">AAT</strain>
    </source>
</reference>
<dbReference type="InterPro" id="IPR025997">
    <property type="entry name" value="SBP_2_dom"/>
</dbReference>
<proteinExistence type="inferred from homology"/>
<evidence type="ECO:0000256" key="2">
    <source>
        <dbReference type="ARBA" id="ARBA00007639"/>
    </source>
</evidence>
<accession>A0AAE3M2C9</accession>
<dbReference type="SUPFAM" id="SSF53822">
    <property type="entry name" value="Periplasmic binding protein-like I"/>
    <property type="match status" value="1"/>
</dbReference>
<dbReference type="Proteomes" id="UP001209229">
    <property type="component" value="Unassembled WGS sequence"/>
</dbReference>
<keyword evidence="3" id="KW-0732">Signal</keyword>
<dbReference type="AlphaFoldDB" id="A0AAE3M2C9"/>
<protein>
    <submittedName>
        <fullName evidence="5">Substrate-binding domain-containing protein</fullName>
    </submittedName>
</protein>
<organism evidence="5 6">
    <name type="scientific">Plebeiibacterium sediminum</name>
    <dbReference type="NCBI Taxonomy" id="2992112"/>
    <lineage>
        <taxon>Bacteria</taxon>
        <taxon>Pseudomonadati</taxon>
        <taxon>Bacteroidota</taxon>
        <taxon>Bacteroidia</taxon>
        <taxon>Marinilabiliales</taxon>
        <taxon>Marinilabiliaceae</taxon>
        <taxon>Plebeiibacterium</taxon>
    </lineage>
</organism>
<feature type="domain" description="Periplasmic binding protein" evidence="4">
    <location>
        <begin position="31"/>
        <end position="288"/>
    </location>
</feature>
<evidence type="ECO:0000313" key="5">
    <source>
        <dbReference type="EMBL" id="MCW3785691.1"/>
    </source>
</evidence>
<dbReference type="GO" id="GO:0030288">
    <property type="term" value="C:outer membrane-bounded periplasmic space"/>
    <property type="evidence" value="ECO:0007669"/>
    <property type="project" value="TreeGrafter"/>
</dbReference>
<evidence type="ECO:0000256" key="3">
    <source>
        <dbReference type="ARBA" id="ARBA00022729"/>
    </source>
</evidence>
<name>A0AAE3M2C9_9BACT</name>
<sequence length="337" mass="37535">MKKYLLFTLCISFVFITLITTSCSKKEKLKIAFLYPSKTIERFKKESDFFKAYAEKNGVEVIVLDSEVDETLQKNQASQIIEQGVDAIVIIAVNVNTGAAIVREANDNNIPVLAYNRMITNCDVDFFVASSNDQIGKAMVDAVIKEKPQGNFVLLGGDKFDKNGLDLQNSINKYLKPHIDNGDVNVVYESFIEQWSDVVAHHEMQKVISLYGTDIDAVISGFDGMSDAAIDVLKKYNLEGTVAVTGQDAELRGCRNIVAGYQTMTLYHPLKALAEKAAEIAIKLAQGKNIKEYVNSSEFNGFEEIPTHRVNSIIITKDNIDKELIDTGVYTKDEVYN</sequence>
<evidence type="ECO:0000313" key="6">
    <source>
        <dbReference type="Proteomes" id="UP001209229"/>
    </source>
</evidence>
<keyword evidence="6" id="KW-1185">Reference proteome</keyword>
<evidence type="ECO:0000259" key="4">
    <source>
        <dbReference type="Pfam" id="PF13407"/>
    </source>
</evidence>
<dbReference type="PROSITE" id="PS51257">
    <property type="entry name" value="PROKAR_LIPOPROTEIN"/>
    <property type="match status" value="1"/>
</dbReference>
<comment type="caution">
    <text evidence="5">The sequence shown here is derived from an EMBL/GenBank/DDBJ whole genome shotgun (WGS) entry which is preliminary data.</text>
</comment>
<dbReference type="RefSeq" id="WP_301189263.1">
    <property type="nucleotide sequence ID" value="NZ_JAPDPJ010000005.1"/>
</dbReference>
<evidence type="ECO:0000256" key="1">
    <source>
        <dbReference type="ARBA" id="ARBA00004196"/>
    </source>
</evidence>
<gene>
    <name evidence="5" type="ORF">OM075_04395</name>
</gene>
<dbReference type="Gene3D" id="3.40.50.2300">
    <property type="match status" value="2"/>
</dbReference>
<dbReference type="PANTHER" id="PTHR30036:SF1">
    <property type="entry name" value="D-XYLOSE-BINDING PERIPLASMIC PROTEIN"/>
    <property type="match status" value="1"/>
</dbReference>
<dbReference type="InterPro" id="IPR028082">
    <property type="entry name" value="Peripla_BP_I"/>
</dbReference>
<dbReference type="InterPro" id="IPR050555">
    <property type="entry name" value="Bact_Solute-Bind_Prot2"/>
</dbReference>